<gene>
    <name evidence="10" type="ORF">UU12_C0012G0025</name>
</gene>
<evidence type="ECO:0000256" key="6">
    <source>
        <dbReference type="ARBA" id="ARBA00023136"/>
    </source>
</evidence>
<dbReference type="InterPro" id="IPR003439">
    <property type="entry name" value="ABC_transporter-like_ATP-bd"/>
</dbReference>
<evidence type="ECO:0000256" key="4">
    <source>
        <dbReference type="ARBA" id="ARBA00022840"/>
    </source>
</evidence>
<protein>
    <submittedName>
        <fullName evidence="10">ABC transporter, ATP-binding/permease protein</fullName>
    </submittedName>
</protein>
<dbReference type="SMART" id="SM00382">
    <property type="entry name" value="AAA"/>
    <property type="match status" value="1"/>
</dbReference>
<dbReference type="GO" id="GO:0005524">
    <property type="term" value="F:ATP binding"/>
    <property type="evidence" value="ECO:0007669"/>
    <property type="project" value="UniProtKB-KW"/>
</dbReference>
<feature type="transmembrane region" description="Helical" evidence="7">
    <location>
        <begin position="216"/>
        <end position="234"/>
    </location>
</feature>
<sequence>MPFGRGKFFSLLIDSLISPSSGRGWSFYLALYILFLVLTSIFTFLQSQLSRIMDTKLQGQLRSLFIGKVSQLDYKHLEDKETSGLISKVDEEFGWRIRQSVQDISNIFANIISLLAVTFIILPKYPVIWVLIFTAQVPQYFIEKYWAQKDWQLHEQNAERNKLMWDLNYQLRQKNYIAELKVNNAIDFLFKKYTDVWKIFTGQRVGLRQKQMPSEIIMIIFSGIVYSICLLILVNDVRIGLITIGLFTFYFQSIAQTSDYFRGLVFSFVAVTENSYHIGNFKKVLDLQNTIVGGKTPLDLFEPPKIEFKNVCFKYPNSKNYVYKNLNLTINPSEEIALVGANGAGKSTLIKLLCNFYEPSSGEILINGTNLKNIFLTDWYKQLSYLAQEFNSYSNLNLRENVILGNPAIISDDRVYKSLAKSDASFIKKYPKGLETQMSHRYGGEEPSWGQLQKIAIARIFYRNSPVVIMDEPTASIDAVSEYKIFTQLYREIKDKTLIIVSHRFSTVRNAKRIIVIDKGEIVEQGTHEDLLKSKGLYAKSFNLQAKGYN</sequence>
<evidence type="ECO:0000259" key="8">
    <source>
        <dbReference type="PROSITE" id="PS50893"/>
    </source>
</evidence>
<dbReference type="InterPro" id="IPR011527">
    <property type="entry name" value="ABC1_TM_dom"/>
</dbReference>
<dbReference type="EMBL" id="LBZK01000012">
    <property type="protein sequence ID" value="KKR70969.1"/>
    <property type="molecule type" value="Genomic_DNA"/>
</dbReference>
<keyword evidence="4 10" id="KW-0067">ATP-binding</keyword>
<dbReference type="InterPro" id="IPR027417">
    <property type="entry name" value="P-loop_NTPase"/>
</dbReference>
<dbReference type="Gene3D" id="3.40.50.300">
    <property type="entry name" value="P-loop containing nucleotide triphosphate hydrolases"/>
    <property type="match status" value="1"/>
</dbReference>
<dbReference type="PATRIC" id="fig|1618563.3.peg.262"/>
<evidence type="ECO:0000259" key="9">
    <source>
        <dbReference type="PROSITE" id="PS50929"/>
    </source>
</evidence>
<comment type="subcellular location">
    <subcellularLocation>
        <location evidence="1">Cell membrane</location>
        <topology evidence="1">Multi-pass membrane protein</topology>
    </subcellularLocation>
</comment>
<evidence type="ECO:0000313" key="10">
    <source>
        <dbReference type="EMBL" id="KKR70969.1"/>
    </source>
</evidence>
<accession>A0A0G0T1P5</accession>
<dbReference type="InterPro" id="IPR003593">
    <property type="entry name" value="AAA+_ATPase"/>
</dbReference>
<dbReference type="Gene3D" id="1.20.1560.10">
    <property type="entry name" value="ABC transporter type 1, transmembrane domain"/>
    <property type="match status" value="1"/>
</dbReference>
<dbReference type="PANTHER" id="PTHR43394:SF1">
    <property type="entry name" value="ATP-BINDING CASSETTE SUB-FAMILY B MEMBER 10, MITOCHONDRIAL"/>
    <property type="match status" value="1"/>
</dbReference>
<comment type="caution">
    <text evidence="10">The sequence shown here is derived from an EMBL/GenBank/DDBJ whole genome shotgun (WGS) entry which is preliminary data.</text>
</comment>
<dbReference type="GO" id="GO:0005886">
    <property type="term" value="C:plasma membrane"/>
    <property type="evidence" value="ECO:0007669"/>
    <property type="project" value="UniProtKB-SubCell"/>
</dbReference>
<name>A0A0G0T1P5_9BACT</name>
<proteinExistence type="predicted"/>
<dbReference type="Proteomes" id="UP000034562">
    <property type="component" value="Unassembled WGS sequence"/>
</dbReference>
<dbReference type="STRING" id="1618563.UU12_C0012G0025"/>
<dbReference type="AlphaFoldDB" id="A0A0G0T1P5"/>
<dbReference type="Pfam" id="PF00664">
    <property type="entry name" value="ABC_membrane"/>
    <property type="match status" value="1"/>
</dbReference>
<evidence type="ECO:0000256" key="5">
    <source>
        <dbReference type="ARBA" id="ARBA00022989"/>
    </source>
</evidence>
<keyword evidence="6 7" id="KW-0472">Membrane</keyword>
<dbReference type="InterPro" id="IPR036640">
    <property type="entry name" value="ABC1_TM_sf"/>
</dbReference>
<dbReference type="PANTHER" id="PTHR43394">
    <property type="entry name" value="ATP-DEPENDENT PERMEASE MDL1, MITOCHONDRIAL"/>
    <property type="match status" value="1"/>
</dbReference>
<keyword evidence="3" id="KW-0547">Nucleotide-binding</keyword>
<dbReference type="SUPFAM" id="SSF90123">
    <property type="entry name" value="ABC transporter transmembrane region"/>
    <property type="match status" value="1"/>
</dbReference>
<evidence type="ECO:0000313" key="11">
    <source>
        <dbReference type="Proteomes" id="UP000034562"/>
    </source>
</evidence>
<evidence type="ECO:0000256" key="3">
    <source>
        <dbReference type="ARBA" id="ARBA00022741"/>
    </source>
</evidence>
<feature type="transmembrane region" description="Helical" evidence="7">
    <location>
        <begin position="104"/>
        <end position="122"/>
    </location>
</feature>
<dbReference type="PROSITE" id="PS50893">
    <property type="entry name" value="ABC_TRANSPORTER_2"/>
    <property type="match status" value="1"/>
</dbReference>
<evidence type="ECO:0000256" key="7">
    <source>
        <dbReference type="SAM" id="Phobius"/>
    </source>
</evidence>
<organism evidence="10 11">
    <name type="scientific">Candidatus Woesebacteria bacterium GW2011_GWA2_40_7b</name>
    <dbReference type="NCBI Taxonomy" id="1618563"/>
    <lineage>
        <taxon>Bacteria</taxon>
        <taxon>Candidatus Woeseibacteriota</taxon>
    </lineage>
</organism>
<evidence type="ECO:0000256" key="1">
    <source>
        <dbReference type="ARBA" id="ARBA00004651"/>
    </source>
</evidence>
<evidence type="ECO:0000256" key="2">
    <source>
        <dbReference type="ARBA" id="ARBA00022692"/>
    </source>
</evidence>
<dbReference type="PROSITE" id="PS50929">
    <property type="entry name" value="ABC_TM1F"/>
    <property type="match status" value="1"/>
</dbReference>
<dbReference type="SUPFAM" id="SSF52540">
    <property type="entry name" value="P-loop containing nucleoside triphosphate hydrolases"/>
    <property type="match status" value="1"/>
</dbReference>
<feature type="transmembrane region" description="Helical" evidence="7">
    <location>
        <begin position="25"/>
        <end position="45"/>
    </location>
</feature>
<reference evidence="10 11" key="1">
    <citation type="journal article" date="2015" name="Nature">
        <title>rRNA introns, odd ribosomes, and small enigmatic genomes across a large radiation of phyla.</title>
        <authorList>
            <person name="Brown C.T."/>
            <person name="Hug L.A."/>
            <person name="Thomas B.C."/>
            <person name="Sharon I."/>
            <person name="Castelle C.J."/>
            <person name="Singh A."/>
            <person name="Wilkins M.J."/>
            <person name="Williams K.H."/>
            <person name="Banfield J.F."/>
        </authorList>
    </citation>
    <scope>NUCLEOTIDE SEQUENCE [LARGE SCALE GENOMIC DNA]</scope>
</reference>
<feature type="domain" description="ABC transporter" evidence="8">
    <location>
        <begin position="306"/>
        <end position="544"/>
    </location>
</feature>
<dbReference type="GO" id="GO:0015421">
    <property type="term" value="F:ABC-type oligopeptide transporter activity"/>
    <property type="evidence" value="ECO:0007669"/>
    <property type="project" value="TreeGrafter"/>
</dbReference>
<keyword evidence="2 7" id="KW-0812">Transmembrane</keyword>
<feature type="domain" description="ABC transmembrane type-1" evidence="9">
    <location>
        <begin position="1"/>
        <end position="273"/>
    </location>
</feature>
<dbReference type="GO" id="GO:0016887">
    <property type="term" value="F:ATP hydrolysis activity"/>
    <property type="evidence" value="ECO:0007669"/>
    <property type="project" value="InterPro"/>
</dbReference>
<dbReference type="InterPro" id="IPR039421">
    <property type="entry name" value="Type_1_exporter"/>
</dbReference>
<dbReference type="Pfam" id="PF00005">
    <property type="entry name" value="ABC_tran"/>
    <property type="match status" value="1"/>
</dbReference>
<keyword evidence="5 7" id="KW-1133">Transmembrane helix</keyword>